<dbReference type="OrthoDB" id="7960583at2"/>
<gene>
    <name evidence="6" type="ORF">BDD14_3189</name>
</gene>
<feature type="transmembrane region" description="Helical" evidence="5">
    <location>
        <begin position="93"/>
        <end position="112"/>
    </location>
</feature>
<evidence type="ECO:0000256" key="5">
    <source>
        <dbReference type="SAM" id="Phobius"/>
    </source>
</evidence>
<dbReference type="Proteomes" id="UP000292958">
    <property type="component" value="Unassembled WGS sequence"/>
</dbReference>
<keyword evidence="4 5" id="KW-0472">Membrane</keyword>
<accession>A0A4Q7YX04</accession>
<evidence type="ECO:0000313" key="7">
    <source>
        <dbReference type="Proteomes" id="UP000292958"/>
    </source>
</evidence>
<feature type="transmembrane region" description="Helical" evidence="5">
    <location>
        <begin position="118"/>
        <end position="136"/>
    </location>
</feature>
<comment type="subcellular location">
    <subcellularLocation>
        <location evidence="1">Membrane</location>
        <topology evidence="1">Multi-pass membrane protein</topology>
    </subcellularLocation>
</comment>
<evidence type="ECO:0000256" key="3">
    <source>
        <dbReference type="ARBA" id="ARBA00022989"/>
    </source>
</evidence>
<protein>
    <submittedName>
        <fullName evidence="6">DoxX-like protein</fullName>
    </submittedName>
</protein>
<name>A0A4Q7YX04_9BACT</name>
<dbReference type="InterPro" id="IPR032808">
    <property type="entry name" value="DoxX"/>
</dbReference>
<keyword evidence="2 5" id="KW-0812">Transmembrane</keyword>
<dbReference type="GO" id="GO:0016020">
    <property type="term" value="C:membrane"/>
    <property type="evidence" value="ECO:0007669"/>
    <property type="project" value="UniProtKB-SubCell"/>
</dbReference>
<dbReference type="RefSeq" id="WP_130419541.1">
    <property type="nucleotide sequence ID" value="NZ_SHKW01000001.1"/>
</dbReference>
<reference evidence="6 7" key="1">
    <citation type="submission" date="2019-02" db="EMBL/GenBank/DDBJ databases">
        <title>Genomic Encyclopedia of Archaeal and Bacterial Type Strains, Phase II (KMG-II): from individual species to whole genera.</title>
        <authorList>
            <person name="Goeker M."/>
        </authorList>
    </citation>
    <scope>NUCLEOTIDE SEQUENCE [LARGE SCALE GENOMIC DNA]</scope>
    <source>
        <strain evidence="6 7">DSM 18101</strain>
    </source>
</reference>
<organism evidence="6 7">
    <name type="scientific">Edaphobacter modestus</name>
    <dbReference type="NCBI Taxonomy" id="388466"/>
    <lineage>
        <taxon>Bacteria</taxon>
        <taxon>Pseudomonadati</taxon>
        <taxon>Acidobacteriota</taxon>
        <taxon>Terriglobia</taxon>
        <taxon>Terriglobales</taxon>
        <taxon>Acidobacteriaceae</taxon>
        <taxon>Edaphobacter</taxon>
    </lineage>
</organism>
<keyword evidence="3 5" id="KW-1133">Transmembrane helix</keyword>
<evidence type="ECO:0000256" key="4">
    <source>
        <dbReference type="ARBA" id="ARBA00023136"/>
    </source>
</evidence>
<evidence type="ECO:0000256" key="1">
    <source>
        <dbReference type="ARBA" id="ARBA00004141"/>
    </source>
</evidence>
<comment type="caution">
    <text evidence="6">The sequence shown here is derived from an EMBL/GenBank/DDBJ whole genome shotgun (WGS) entry which is preliminary data.</text>
</comment>
<keyword evidence="7" id="KW-1185">Reference proteome</keyword>
<evidence type="ECO:0000313" key="6">
    <source>
        <dbReference type="EMBL" id="RZU41663.1"/>
    </source>
</evidence>
<dbReference type="EMBL" id="SHKW01000001">
    <property type="protein sequence ID" value="RZU41663.1"/>
    <property type="molecule type" value="Genomic_DNA"/>
</dbReference>
<evidence type="ECO:0000256" key="2">
    <source>
        <dbReference type="ARBA" id="ARBA00022692"/>
    </source>
</evidence>
<dbReference type="Pfam" id="PF13564">
    <property type="entry name" value="DoxX_2"/>
    <property type="match status" value="1"/>
</dbReference>
<feature type="transmembrane region" description="Helical" evidence="5">
    <location>
        <begin position="64"/>
        <end position="81"/>
    </location>
</feature>
<proteinExistence type="predicted"/>
<dbReference type="AlphaFoldDB" id="A0A4Q7YX04"/>
<sequence length="144" mass="15513">MNASTSTMTSNKTKASKGLVAGFWISTALLALQMGFTAYAQLRLPQVAGTFAHLGFPAYFRIELSWAKLAGVAALLVPMVPARGDFLYLLKEWAYAGFAITLVSALIAHLAVGDGVEAWSWSVGTGVLWGVSYFFWRRVQAGCS</sequence>